<comment type="caution">
    <text evidence="15">The sequence shown here is derived from an EMBL/GenBank/DDBJ whole genome shotgun (WGS) entry which is preliminary data.</text>
</comment>
<keyword evidence="7 12" id="KW-0812">Transmembrane</keyword>
<dbReference type="CDD" id="cd00212">
    <property type="entry name" value="PTS_IIB_glc"/>
    <property type="match status" value="1"/>
</dbReference>
<evidence type="ECO:0000256" key="6">
    <source>
        <dbReference type="ARBA" id="ARBA00022683"/>
    </source>
</evidence>
<keyword evidence="4" id="KW-0762">Sugar transport</keyword>
<evidence type="ECO:0000256" key="11">
    <source>
        <dbReference type="PROSITE-ProRule" id="PRU00421"/>
    </source>
</evidence>
<dbReference type="Pfam" id="PF00367">
    <property type="entry name" value="PTS_EIIB"/>
    <property type="match status" value="1"/>
</dbReference>
<sequence length="462" mass="48796">MAKDYNQLAKAIIAGVGGESNVISVTHCVTRLRFKLADESKANADALTKTKGVLKVIQAGGQYQVVIGNDVTDAYEAVLRNSSIKAAGEEAAKAAPAKDGKKKSILGDGFVNIVSGIFMPFMGAFTAAGLIKGFLVLFTTLGILSSESTTYTILYAAGDSVFYFLPVFLAYTAGKTFGAKPFVSMLMACAMVYPNITALNGAEGVAFLGIPVEMISYTSSVLPIVAICFVQAQLEKVLYKYIPKMLSGMLVPLITVLVLVPLGFIVIGPVTNTIGNVLATVITAALEFCPPVAGFLMAGLWPVMIMFGVHWAFIPVAINNMMTLGYDNIMPLTVGCNFGIAAAALAVFLKTRNTDLKETAGPSVISALIGGVTEPAVYGVLLRFKRPMAIVCLVNGIGGAICAIFHVVRATQISVNLLTLPAIWAVYGSWGVVAIVVSFIGSFVLTWLFGFSDKMLESESAQ</sequence>
<dbReference type="PANTHER" id="PTHR30175:SF1">
    <property type="entry name" value="PTS SYSTEM ARBUTIN-, CELLOBIOSE-, AND SALICIN-SPECIFIC EIIBC COMPONENT-RELATED"/>
    <property type="match status" value="1"/>
</dbReference>
<dbReference type="Gene3D" id="3.30.1360.60">
    <property type="entry name" value="Glucose permease domain IIB"/>
    <property type="match status" value="1"/>
</dbReference>
<comment type="subcellular location">
    <subcellularLocation>
        <location evidence="1">Cell membrane</location>
        <topology evidence="1">Multi-pass membrane protein</topology>
    </subcellularLocation>
</comment>
<dbReference type="InterPro" id="IPR003352">
    <property type="entry name" value="PTS_EIIC"/>
</dbReference>
<evidence type="ECO:0000256" key="1">
    <source>
        <dbReference type="ARBA" id="ARBA00004651"/>
    </source>
</evidence>
<dbReference type="InterPro" id="IPR018113">
    <property type="entry name" value="PTrfase_EIIB_Cys"/>
</dbReference>
<feature type="transmembrane region" description="Helical" evidence="12">
    <location>
        <begin position="214"/>
        <end position="234"/>
    </location>
</feature>
<name>A0A9D2MEM8_9FIRM</name>
<feature type="transmembrane region" description="Helical" evidence="12">
    <location>
        <begin position="295"/>
        <end position="317"/>
    </location>
</feature>
<keyword evidence="6" id="KW-0598">Phosphotransferase system</keyword>
<evidence type="ECO:0000256" key="12">
    <source>
        <dbReference type="SAM" id="Phobius"/>
    </source>
</evidence>
<feature type="transmembrane region" description="Helical" evidence="12">
    <location>
        <begin position="388"/>
        <end position="408"/>
    </location>
</feature>
<dbReference type="InterPro" id="IPR050558">
    <property type="entry name" value="PTS_Sugar-Specific_Components"/>
</dbReference>
<reference evidence="15" key="2">
    <citation type="submission" date="2021-04" db="EMBL/GenBank/DDBJ databases">
        <authorList>
            <person name="Gilroy R."/>
        </authorList>
    </citation>
    <scope>NUCLEOTIDE SEQUENCE</scope>
    <source>
        <strain evidence="15">ChiHjej9B8-13557</strain>
    </source>
</reference>
<feature type="transmembrane region" description="Helical" evidence="12">
    <location>
        <begin position="183"/>
        <end position="202"/>
    </location>
</feature>
<keyword evidence="10 12" id="KW-0472">Membrane</keyword>
<dbReference type="InterPro" id="IPR036878">
    <property type="entry name" value="Glu_permease_IIB"/>
</dbReference>
<evidence type="ECO:0000256" key="4">
    <source>
        <dbReference type="ARBA" id="ARBA00022597"/>
    </source>
</evidence>
<evidence type="ECO:0000256" key="10">
    <source>
        <dbReference type="ARBA" id="ARBA00023136"/>
    </source>
</evidence>
<evidence type="ECO:0000256" key="7">
    <source>
        <dbReference type="ARBA" id="ARBA00022692"/>
    </source>
</evidence>
<evidence type="ECO:0000256" key="2">
    <source>
        <dbReference type="ARBA" id="ARBA00022448"/>
    </source>
</evidence>
<dbReference type="PROSITE" id="PS51103">
    <property type="entry name" value="PTS_EIIC_TYPE_1"/>
    <property type="match status" value="1"/>
</dbReference>
<dbReference type="GO" id="GO:0008982">
    <property type="term" value="F:protein-N(PI)-phosphohistidine-sugar phosphotransferase activity"/>
    <property type="evidence" value="ECO:0007669"/>
    <property type="project" value="InterPro"/>
</dbReference>
<evidence type="ECO:0000313" key="15">
    <source>
        <dbReference type="EMBL" id="HJB58789.1"/>
    </source>
</evidence>
<keyword evidence="5" id="KW-0808">Transferase</keyword>
<dbReference type="GO" id="GO:0016301">
    <property type="term" value="F:kinase activity"/>
    <property type="evidence" value="ECO:0007669"/>
    <property type="project" value="UniProtKB-KW"/>
</dbReference>
<organism evidence="15 16">
    <name type="scientific">Candidatus Faecalibacterium faecipullorum</name>
    <dbReference type="NCBI Taxonomy" id="2838578"/>
    <lineage>
        <taxon>Bacteria</taxon>
        <taxon>Bacillati</taxon>
        <taxon>Bacillota</taxon>
        <taxon>Clostridia</taxon>
        <taxon>Eubacteriales</taxon>
        <taxon>Oscillospiraceae</taxon>
        <taxon>Faecalibacterium</taxon>
    </lineage>
</organism>
<feature type="transmembrane region" description="Helical" evidence="12">
    <location>
        <begin position="329"/>
        <end position="349"/>
    </location>
</feature>
<feature type="transmembrane region" description="Helical" evidence="12">
    <location>
        <begin position="361"/>
        <end position="381"/>
    </location>
</feature>
<feature type="domain" description="PTS EIIC type-1" evidence="14">
    <location>
        <begin position="112"/>
        <end position="462"/>
    </location>
</feature>
<keyword evidence="8" id="KW-0418">Kinase</keyword>
<dbReference type="AlphaFoldDB" id="A0A9D2MEM8"/>
<evidence type="ECO:0000313" key="16">
    <source>
        <dbReference type="Proteomes" id="UP000824211"/>
    </source>
</evidence>
<accession>A0A9D2MEM8</accession>
<dbReference type="Proteomes" id="UP000824211">
    <property type="component" value="Unassembled WGS sequence"/>
</dbReference>
<evidence type="ECO:0000256" key="9">
    <source>
        <dbReference type="ARBA" id="ARBA00022989"/>
    </source>
</evidence>
<feature type="transmembrane region" description="Helical" evidence="12">
    <location>
        <begin position="110"/>
        <end position="131"/>
    </location>
</feature>
<feature type="transmembrane region" description="Helical" evidence="12">
    <location>
        <begin position="428"/>
        <end position="449"/>
    </location>
</feature>
<gene>
    <name evidence="15" type="ORF">H9771_03865</name>
</gene>
<evidence type="ECO:0000256" key="3">
    <source>
        <dbReference type="ARBA" id="ARBA00022475"/>
    </source>
</evidence>
<dbReference type="GO" id="GO:0090589">
    <property type="term" value="F:protein-phosphocysteine-trehalose phosphotransferase system transporter activity"/>
    <property type="evidence" value="ECO:0007669"/>
    <property type="project" value="TreeGrafter"/>
</dbReference>
<dbReference type="InterPro" id="IPR001996">
    <property type="entry name" value="PTS_IIB_1"/>
</dbReference>
<keyword evidence="3" id="KW-1003">Cell membrane</keyword>
<feature type="transmembrane region" description="Helical" evidence="12">
    <location>
        <begin position="246"/>
        <end position="267"/>
    </location>
</feature>
<protein>
    <submittedName>
        <fullName evidence="15">PTS transporter subunit EIIC</fullName>
    </submittedName>
</protein>
<keyword evidence="9 12" id="KW-1133">Transmembrane helix</keyword>
<dbReference type="GO" id="GO:0005886">
    <property type="term" value="C:plasma membrane"/>
    <property type="evidence" value="ECO:0007669"/>
    <property type="project" value="UniProtKB-SubCell"/>
</dbReference>
<reference evidence="15" key="1">
    <citation type="journal article" date="2021" name="PeerJ">
        <title>Extensive microbial diversity within the chicken gut microbiome revealed by metagenomics and culture.</title>
        <authorList>
            <person name="Gilroy R."/>
            <person name="Ravi A."/>
            <person name="Getino M."/>
            <person name="Pursley I."/>
            <person name="Horton D.L."/>
            <person name="Alikhan N.F."/>
            <person name="Baker D."/>
            <person name="Gharbi K."/>
            <person name="Hall N."/>
            <person name="Watson M."/>
            <person name="Adriaenssens E.M."/>
            <person name="Foster-Nyarko E."/>
            <person name="Jarju S."/>
            <person name="Secka A."/>
            <person name="Antonio M."/>
            <person name="Oren A."/>
            <person name="Chaudhuri R.R."/>
            <person name="La Ragione R."/>
            <person name="Hildebrand F."/>
            <person name="Pallen M.J."/>
        </authorList>
    </citation>
    <scope>NUCLEOTIDE SEQUENCE</scope>
    <source>
        <strain evidence="15">ChiHjej9B8-13557</strain>
    </source>
</reference>
<evidence type="ECO:0000259" key="14">
    <source>
        <dbReference type="PROSITE" id="PS51103"/>
    </source>
</evidence>
<feature type="active site" description="Phosphocysteine intermediate; for EIIB activity" evidence="11">
    <location>
        <position position="28"/>
    </location>
</feature>
<evidence type="ECO:0000259" key="13">
    <source>
        <dbReference type="PROSITE" id="PS51098"/>
    </source>
</evidence>
<feature type="transmembrane region" description="Helical" evidence="12">
    <location>
        <begin position="151"/>
        <end position="171"/>
    </location>
</feature>
<dbReference type="GO" id="GO:0009401">
    <property type="term" value="P:phosphoenolpyruvate-dependent sugar phosphotransferase system"/>
    <property type="evidence" value="ECO:0007669"/>
    <property type="project" value="UniProtKB-KW"/>
</dbReference>
<dbReference type="PANTHER" id="PTHR30175">
    <property type="entry name" value="PHOSPHOTRANSFERASE SYSTEM TRANSPORT PROTEIN"/>
    <property type="match status" value="1"/>
</dbReference>
<dbReference type="PROSITE" id="PS01035">
    <property type="entry name" value="PTS_EIIB_TYPE_1_CYS"/>
    <property type="match status" value="1"/>
</dbReference>
<dbReference type="InterPro" id="IPR013013">
    <property type="entry name" value="PTS_EIIC_1"/>
</dbReference>
<proteinExistence type="predicted"/>
<evidence type="ECO:0000256" key="8">
    <source>
        <dbReference type="ARBA" id="ARBA00022777"/>
    </source>
</evidence>
<dbReference type="Pfam" id="PF02378">
    <property type="entry name" value="PTS_EIIC"/>
    <property type="match status" value="1"/>
</dbReference>
<keyword evidence="2" id="KW-0813">Transport</keyword>
<evidence type="ECO:0000256" key="5">
    <source>
        <dbReference type="ARBA" id="ARBA00022679"/>
    </source>
</evidence>
<dbReference type="SUPFAM" id="SSF55604">
    <property type="entry name" value="Glucose permease domain IIB"/>
    <property type="match status" value="1"/>
</dbReference>
<dbReference type="GO" id="GO:0015771">
    <property type="term" value="P:trehalose transport"/>
    <property type="evidence" value="ECO:0007669"/>
    <property type="project" value="TreeGrafter"/>
</dbReference>
<dbReference type="EMBL" id="DWXX01000070">
    <property type="protein sequence ID" value="HJB58789.1"/>
    <property type="molecule type" value="Genomic_DNA"/>
</dbReference>
<dbReference type="PROSITE" id="PS51098">
    <property type="entry name" value="PTS_EIIB_TYPE_1"/>
    <property type="match status" value="1"/>
</dbReference>
<feature type="domain" description="PTS EIIB type-1" evidence="13">
    <location>
        <begin position="6"/>
        <end position="88"/>
    </location>
</feature>
<dbReference type="FunFam" id="3.30.1360.60:FF:000001">
    <property type="entry name" value="PTS system glucose-specific IIBC component PtsG"/>
    <property type="match status" value="1"/>
</dbReference>